<comment type="similarity">
    <text evidence="2">Belongs to the beta-microseminoprotein family.</text>
</comment>
<dbReference type="AlphaFoldDB" id="A0A662Z2T2"/>
<dbReference type="Proteomes" id="UP000289886">
    <property type="component" value="Unassembled WGS sequence"/>
</dbReference>
<keyword evidence="6" id="KW-1185">Reference proteome</keyword>
<evidence type="ECO:0000256" key="1">
    <source>
        <dbReference type="ARBA" id="ARBA00004613"/>
    </source>
</evidence>
<organism evidence="5 6">
    <name type="scientific">Acipenser ruthenus</name>
    <name type="common">Sterlet sturgeon</name>
    <dbReference type="NCBI Taxonomy" id="7906"/>
    <lineage>
        <taxon>Eukaryota</taxon>
        <taxon>Metazoa</taxon>
        <taxon>Chordata</taxon>
        <taxon>Craniata</taxon>
        <taxon>Vertebrata</taxon>
        <taxon>Euteleostomi</taxon>
        <taxon>Actinopterygii</taxon>
        <taxon>Chondrostei</taxon>
        <taxon>Acipenseriformes</taxon>
        <taxon>Acipenseridae</taxon>
        <taxon>Acipenser</taxon>
    </lineage>
</organism>
<dbReference type="GO" id="GO:0005576">
    <property type="term" value="C:extracellular region"/>
    <property type="evidence" value="ECO:0007669"/>
    <property type="project" value="UniProtKB-SubCell"/>
</dbReference>
<keyword evidence="3" id="KW-0964">Secreted</keyword>
<gene>
    <name evidence="5" type="ORF">EOD39_2087</name>
</gene>
<comment type="subcellular location">
    <subcellularLocation>
        <location evidence="1">Secreted</location>
    </subcellularLocation>
</comment>
<protein>
    <submittedName>
        <fullName evidence="5">Uncharacterized protein</fullName>
    </submittedName>
</protein>
<evidence type="ECO:0000256" key="2">
    <source>
        <dbReference type="ARBA" id="ARBA00010352"/>
    </source>
</evidence>
<evidence type="ECO:0000313" key="5">
    <source>
        <dbReference type="EMBL" id="RXN02039.1"/>
    </source>
</evidence>
<dbReference type="EMBL" id="SCEB01000004">
    <property type="protein sequence ID" value="RXN02039.1"/>
    <property type="molecule type" value="Genomic_DNA"/>
</dbReference>
<evidence type="ECO:0000256" key="4">
    <source>
        <dbReference type="ARBA" id="ARBA00023157"/>
    </source>
</evidence>
<reference evidence="5 6" key="1">
    <citation type="submission" date="2019-01" db="EMBL/GenBank/DDBJ databases">
        <title>Draft Genome and Complete Hox-Cluster Characterization of the Sterlet Sturgeon (Acipenser ruthenus).</title>
        <authorList>
            <person name="Wei Q."/>
        </authorList>
    </citation>
    <scope>NUCLEOTIDE SEQUENCE [LARGE SCALE GENOMIC DNA]</scope>
    <source>
        <strain evidence="5">WHYD16114868_AA</strain>
        <tissue evidence="5">Blood</tissue>
    </source>
</reference>
<evidence type="ECO:0000313" key="6">
    <source>
        <dbReference type="Proteomes" id="UP000289886"/>
    </source>
</evidence>
<dbReference type="Pfam" id="PF05825">
    <property type="entry name" value="PSP94"/>
    <property type="match status" value="1"/>
</dbReference>
<evidence type="ECO:0000256" key="3">
    <source>
        <dbReference type="ARBA" id="ARBA00022525"/>
    </source>
</evidence>
<keyword evidence="4" id="KW-1015">Disulfide bond</keyword>
<accession>A0A662Z2T2</accession>
<dbReference type="InterPro" id="IPR008735">
    <property type="entry name" value="PSP94"/>
</dbReference>
<name>A0A662Z2T2_ACIRT</name>
<dbReference type="Gene3D" id="2.20.25.590">
    <property type="match status" value="1"/>
</dbReference>
<proteinExistence type="inferred from homology"/>
<sequence length="141" mass="15542">MASSLTVSGTFPLLVKRTKCLGLVLDNSLSFLPQIQQVVKTCMFHLRTIKKIKPFLSDRDCATVLNALVTSRLDYGNALYVGLPRCGTRLLQGIQNASAQIPQYVGLPEHCEMVVNKEDCTYEVINKKDPSDKCIPTGAIL</sequence>
<comment type="caution">
    <text evidence="5">The sequence shown here is derived from an EMBL/GenBank/DDBJ whole genome shotgun (WGS) entry which is preliminary data.</text>
</comment>